<reference evidence="12" key="1">
    <citation type="submission" date="2022-01" db="EMBL/GenBank/DDBJ databases">
        <authorList>
            <person name="King R."/>
        </authorList>
    </citation>
    <scope>NUCLEOTIDE SEQUENCE</scope>
</reference>
<keyword evidence="6 10" id="KW-1133">Transmembrane helix</keyword>
<dbReference type="Pfam" id="PF04420">
    <property type="entry name" value="CHD5"/>
    <property type="match status" value="1"/>
</dbReference>
<dbReference type="Proteomes" id="UP001153712">
    <property type="component" value="Chromosome 2"/>
</dbReference>
<comment type="subcellular location">
    <subcellularLocation>
        <location evidence="1">Endoplasmic reticulum membrane</location>
        <topology evidence="1">Multi-pass membrane protein</topology>
    </subcellularLocation>
</comment>
<dbReference type="AlphaFoldDB" id="A0A9N9TSM2"/>
<evidence type="ECO:0000313" key="12">
    <source>
        <dbReference type="EMBL" id="CAG9859581.1"/>
    </source>
</evidence>
<evidence type="ECO:0000313" key="13">
    <source>
        <dbReference type="Proteomes" id="UP001153712"/>
    </source>
</evidence>
<evidence type="ECO:0000256" key="7">
    <source>
        <dbReference type="ARBA" id="ARBA00023136"/>
    </source>
</evidence>
<dbReference type="InterPro" id="IPR028945">
    <property type="entry name" value="Get1"/>
</dbReference>
<protein>
    <recommendedName>
        <fullName evidence="3">Guided entry of tail-anchored proteins factor 1</fullName>
    </recommendedName>
    <alternativeName>
        <fullName evidence="8">Tail-anchored protein insertion receptor WRB</fullName>
    </alternativeName>
    <alternativeName>
        <fullName evidence="9">Tryptophan-rich basic protein</fullName>
    </alternativeName>
</protein>
<dbReference type="Gene3D" id="1.10.287.660">
    <property type="entry name" value="Helix hairpin bin"/>
    <property type="match status" value="1"/>
</dbReference>
<sequence length="158" mass="18295">MILLIVATILSFASIHSILLGKQILKWWNKPTTKEKDLMTQKNDLKKVQKSISITDNFAKYSRIQRQINKIDEDLNTYKVGKNNLFIHFGLTYGLKVFFGLLLVGLSIYYRSTPVMKIPSDIDLTPFDRFISYPHSEKVVSFHFWVLCSSATAKLIKY</sequence>
<keyword evidence="11" id="KW-0732">Signal</keyword>
<evidence type="ECO:0000256" key="4">
    <source>
        <dbReference type="ARBA" id="ARBA00022692"/>
    </source>
</evidence>
<dbReference type="GO" id="GO:0005789">
    <property type="term" value="C:endoplasmic reticulum membrane"/>
    <property type="evidence" value="ECO:0007669"/>
    <property type="project" value="UniProtKB-SubCell"/>
</dbReference>
<organism evidence="12 13">
    <name type="scientific">Phyllotreta striolata</name>
    <name type="common">Striped flea beetle</name>
    <name type="synonym">Crioceris striolata</name>
    <dbReference type="NCBI Taxonomy" id="444603"/>
    <lineage>
        <taxon>Eukaryota</taxon>
        <taxon>Metazoa</taxon>
        <taxon>Ecdysozoa</taxon>
        <taxon>Arthropoda</taxon>
        <taxon>Hexapoda</taxon>
        <taxon>Insecta</taxon>
        <taxon>Pterygota</taxon>
        <taxon>Neoptera</taxon>
        <taxon>Endopterygota</taxon>
        <taxon>Coleoptera</taxon>
        <taxon>Polyphaga</taxon>
        <taxon>Cucujiformia</taxon>
        <taxon>Chrysomeloidea</taxon>
        <taxon>Chrysomelidae</taxon>
        <taxon>Galerucinae</taxon>
        <taxon>Alticini</taxon>
        <taxon>Phyllotreta</taxon>
    </lineage>
</organism>
<dbReference type="GO" id="GO:0043529">
    <property type="term" value="C:GET complex"/>
    <property type="evidence" value="ECO:0007669"/>
    <property type="project" value="TreeGrafter"/>
</dbReference>
<feature type="chain" id="PRO_5040396960" description="Guided entry of tail-anchored proteins factor 1" evidence="11">
    <location>
        <begin position="18"/>
        <end position="158"/>
    </location>
</feature>
<dbReference type="EMBL" id="OU900095">
    <property type="protein sequence ID" value="CAG9859581.1"/>
    <property type="molecule type" value="Genomic_DNA"/>
</dbReference>
<evidence type="ECO:0000256" key="8">
    <source>
        <dbReference type="ARBA" id="ARBA00032437"/>
    </source>
</evidence>
<keyword evidence="7 10" id="KW-0472">Membrane</keyword>
<dbReference type="PANTHER" id="PTHR42650">
    <property type="entry name" value="TAIL-ANCHORED PROTEIN INSERTION RECEPTOR WRB"/>
    <property type="match status" value="1"/>
</dbReference>
<dbReference type="OrthoDB" id="69461at2759"/>
<evidence type="ECO:0000256" key="10">
    <source>
        <dbReference type="SAM" id="Phobius"/>
    </source>
</evidence>
<evidence type="ECO:0000256" key="1">
    <source>
        <dbReference type="ARBA" id="ARBA00004477"/>
    </source>
</evidence>
<evidence type="ECO:0000256" key="11">
    <source>
        <dbReference type="SAM" id="SignalP"/>
    </source>
</evidence>
<dbReference type="InterPro" id="IPR029012">
    <property type="entry name" value="Helix_hairpin_bin_sf"/>
</dbReference>
<dbReference type="GO" id="GO:0071816">
    <property type="term" value="P:tail-anchored membrane protein insertion into ER membrane"/>
    <property type="evidence" value="ECO:0007669"/>
    <property type="project" value="InterPro"/>
</dbReference>
<evidence type="ECO:0000256" key="6">
    <source>
        <dbReference type="ARBA" id="ARBA00022989"/>
    </source>
</evidence>
<comment type="similarity">
    <text evidence="2">Belongs to the WRB/GET1 family.</text>
</comment>
<gene>
    <name evidence="12" type="ORF">PHYEVI_LOCUS5955</name>
</gene>
<dbReference type="PANTHER" id="PTHR42650:SF1">
    <property type="entry name" value="GUIDED ENTRY OF TAIL-ANCHORED PROTEINS FACTOR 1"/>
    <property type="match status" value="1"/>
</dbReference>
<evidence type="ECO:0000256" key="9">
    <source>
        <dbReference type="ARBA" id="ARBA00033006"/>
    </source>
</evidence>
<feature type="transmembrane region" description="Helical" evidence="10">
    <location>
        <begin position="85"/>
        <end position="110"/>
    </location>
</feature>
<accession>A0A9N9TSM2</accession>
<feature type="signal peptide" evidence="11">
    <location>
        <begin position="1"/>
        <end position="17"/>
    </location>
</feature>
<proteinExistence type="inferred from homology"/>
<evidence type="ECO:0000256" key="2">
    <source>
        <dbReference type="ARBA" id="ARBA00010799"/>
    </source>
</evidence>
<name>A0A9N9TSM2_PHYSR</name>
<keyword evidence="13" id="KW-1185">Reference proteome</keyword>
<dbReference type="GO" id="GO:0043495">
    <property type="term" value="F:protein-membrane adaptor activity"/>
    <property type="evidence" value="ECO:0007669"/>
    <property type="project" value="TreeGrafter"/>
</dbReference>
<keyword evidence="4 10" id="KW-0812">Transmembrane</keyword>
<keyword evidence="5" id="KW-0256">Endoplasmic reticulum</keyword>
<evidence type="ECO:0000256" key="5">
    <source>
        <dbReference type="ARBA" id="ARBA00022824"/>
    </source>
</evidence>
<evidence type="ECO:0000256" key="3">
    <source>
        <dbReference type="ARBA" id="ARBA00017951"/>
    </source>
</evidence>